<evidence type="ECO:0000313" key="1">
    <source>
        <dbReference type="EMBL" id="KAK2823826.1"/>
    </source>
</evidence>
<dbReference type="Proteomes" id="UP001187315">
    <property type="component" value="Unassembled WGS sequence"/>
</dbReference>
<evidence type="ECO:0000313" key="2">
    <source>
        <dbReference type="Proteomes" id="UP001187315"/>
    </source>
</evidence>
<proteinExistence type="predicted"/>
<name>A0AA88LTN4_TACVA</name>
<comment type="caution">
    <text evidence="1">The sequence shown here is derived from an EMBL/GenBank/DDBJ whole genome shotgun (WGS) entry which is preliminary data.</text>
</comment>
<dbReference type="AlphaFoldDB" id="A0AA88LTN4"/>
<sequence length="99" mass="10847">MAVTSQPGSFSPSDFQTNLFDCCSDCSTCLCGYFCLPCLGCSIASDMGECCLCGLGMPIRSVYRTKYNIKGSIRESSELQKLKLKPSCEFPHCAPYEQN</sequence>
<keyword evidence="2" id="KW-1185">Reference proteome</keyword>
<dbReference type="EMBL" id="JAVHJS010000021">
    <property type="protein sequence ID" value="KAK2823826.1"/>
    <property type="molecule type" value="Genomic_DNA"/>
</dbReference>
<organism evidence="1 2">
    <name type="scientific">Tachysurus vachellii</name>
    <name type="common">Darkbarbel catfish</name>
    <name type="synonym">Pelteobagrus vachellii</name>
    <dbReference type="NCBI Taxonomy" id="175792"/>
    <lineage>
        <taxon>Eukaryota</taxon>
        <taxon>Metazoa</taxon>
        <taxon>Chordata</taxon>
        <taxon>Craniata</taxon>
        <taxon>Vertebrata</taxon>
        <taxon>Euteleostomi</taxon>
        <taxon>Actinopterygii</taxon>
        <taxon>Neopterygii</taxon>
        <taxon>Teleostei</taxon>
        <taxon>Ostariophysi</taxon>
        <taxon>Siluriformes</taxon>
        <taxon>Bagridae</taxon>
        <taxon>Tachysurus</taxon>
    </lineage>
</organism>
<accession>A0AA88LTN4</accession>
<protein>
    <submittedName>
        <fullName evidence="1">Uncharacterized protein</fullName>
    </submittedName>
</protein>
<reference evidence="1" key="1">
    <citation type="submission" date="2023-08" db="EMBL/GenBank/DDBJ databases">
        <title>Pelteobagrus vachellii genome.</title>
        <authorList>
            <person name="Liu H."/>
        </authorList>
    </citation>
    <scope>NUCLEOTIDE SEQUENCE</scope>
    <source>
        <strain evidence="1">PRFRI_2022a</strain>
        <tissue evidence="1">Muscle</tissue>
    </source>
</reference>
<gene>
    <name evidence="1" type="ORF">Q7C36_020426</name>
</gene>